<protein>
    <submittedName>
        <fullName evidence="1">Uncharacterized protein</fullName>
    </submittedName>
</protein>
<organism evidence="1">
    <name type="scientific">Arundo donax</name>
    <name type="common">Giant reed</name>
    <name type="synonym">Donax arundinaceus</name>
    <dbReference type="NCBI Taxonomy" id="35708"/>
    <lineage>
        <taxon>Eukaryota</taxon>
        <taxon>Viridiplantae</taxon>
        <taxon>Streptophyta</taxon>
        <taxon>Embryophyta</taxon>
        <taxon>Tracheophyta</taxon>
        <taxon>Spermatophyta</taxon>
        <taxon>Magnoliopsida</taxon>
        <taxon>Liliopsida</taxon>
        <taxon>Poales</taxon>
        <taxon>Poaceae</taxon>
        <taxon>PACMAD clade</taxon>
        <taxon>Arundinoideae</taxon>
        <taxon>Arundineae</taxon>
        <taxon>Arundo</taxon>
    </lineage>
</organism>
<reference evidence="1" key="1">
    <citation type="submission" date="2014-09" db="EMBL/GenBank/DDBJ databases">
        <authorList>
            <person name="Magalhaes I.L.F."/>
            <person name="Oliveira U."/>
            <person name="Santos F.R."/>
            <person name="Vidigal T.H.D.A."/>
            <person name="Brescovit A.D."/>
            <person name="Santos A.J."/>
        </authorList>
    </citation>
    <scope>NUCLEOTIDE SEQUENCE</scope>
    <source>
        <tissue evidence="1">Shoot tissue taken approximately 20 cm above the soil surface</tissue>
    </source>
</reference>
<evidence type="ECO:0000313" key="1">
    <source>
        <dbReference type="EMBL" id="JAD70896.1"/>
    </source>
</evidence>
<reference evidence="1" key="2">
    <citation type="journal article" date="2015" name="Data Brief">
        <title>Shoot transcriptome of the giant reed, Arundo donax.</title>
        <authorList>
            <person name="Barrero R.A."/>
            <person name="Guerrero F.D."/>
            <person name="Moolhuijzen P."/>
            <person name="Goolsby J.A."/>
            <person name="Tidwell J."/>
            <person name="Bellgard S.E."/>
            <person name="Bellgard M.I."/>
        </authorList>
    </citation>
    <scope>NUCLEOTIDE SEQUENCE</scope>
    <source>
        <tissue evidence="1">Shoot tissue taken approximately 20 cm above the soil surface</tissue>
    </source>
</reference>
<sequence length="45" mass="5436">MSSSNSADQDHVLFYLKIHHKATLFYYSYCRIYTYSNLKRQNART</sequence>
<dbReference type="AlphaFoldDB" id="A0A0A9C5P1"/>
<proteinExistence type="predicted"/>
<dbReference type="EMBL" id="GBRH01226999">
    <property type="protein sequence ID" value="JAD70896.1"/>
    <property type="molecule type" value="Transcribed_RNA"/>
</dbReference>
<accession>A0A0A9C5P1</accession>
<name>A0A0A9C5P1_ARUDO</name>